<keyword evidence="4" id="KW-0378">Hydrolase</keyword>
<evidence type="ECO:0000313" key="9">
    <source>
        <dbReference type="EMBL" id="CAD8095573.1"/>
    </source>
</evidence>
<comment type="similarity">
    <text evidence="1">Belongs to the Nth/MutY family.</text>
</comment>
<keyword evidence="5" id="KW-1015">Disulfide bond</keyword>
<name>A0A8S1P039_PARPR</name>
<keyword evidence="2" id="KW-0732">Signal</keyword>
<evidence type="ECO:0000256" key="7">
    <source>
        <dbReference type="SAM" id="Phobius"/>
    </source>
</evidence>
<keyword evidence="6" id="KW-0326">Glycosidase</keyword>
<dbReference type="InterPro" id="IPR004035">
    <property type="entry name" value="Endouclease-III_FeS-bd_BS"/>
</dbReference>
<organism evidence="9 10">
    <name type="scientific">Paramecium primaurelia</name>
    <dbReference type="NCBI Taxonomy" id="5886"/>
    <lineage>
        <taxon>Eukaryota</taxon>
        <taxon>Sar</taxon>
        <taxon>Alveolata</taxon>
        <taxon>Ciliophora</taxon>
        <taxon>Intramacronucleata</taxon>
        <taxon>Oligohymenophorea</taxon>
        <taxon>Peniculida</taxon>
        <taxon>Parameciidae</taxon>
        <taxon>Paramecium</taxon>
    </lineage>
</organism>
<evidence type="ECO:0000313" key="10">
    <source>
        <dbReference type="Proteomes" id="UP000688137"/>
    </source>
</evidence>
<dbReference type="PANTHER" id="PTHR15332:SF175">
    <property type="entry name" value="PROPROTEIN CONVERTASE SUBTILISIN_KEXIN TYPE 5-LIKE"/>
    <property type="match status" value="1"/>
</dbReference>
<accession>A0A8S1P039</accession>
<dbReference type="SMART" id="SM00261">
    <property type="entry name" value="FU"/>
    <property type="match status" value="4"/>
</dbReference>
<feature type="transmembrane region" description="Helical" evidence="7">
    <location>
        <begin position="1317"/>
        <end position="1335"/>
    </location>
</feature>
<evidence type="ECO:0000256" key="6">
    <source>
        <dbReference type="ARBA" id="ARBA00023295"/>
    </source>
</evidence>
<sequence length="1729" mass="200462">MKALIVVTQLYVVICEWEVYKHELYDVASSSDWIGLNSDSTLSSLTTIDSNICTSVSSVYMVGGKDKIWRRILMPTNRKFSAIRIELDFYYIDVWDNTRTIIYLNNEIIYDNTYKSYLTTPQVIYCQTFSIPNTNSDYLDKIAHSQEFTANQINIEIVKLGLPITRIFTLSNFYLYVQFCDKYCDVCDINGNCLKCENNIDPKNGSCQFISYKEFQLYNPDLQWVDKCPLGYIPDLNSICQQGTTTVLFEDLQSNFASYLFSLIKDKYYSDKNDNNYRIMEINGEKIAGPFMYNEQLIYSPLSIISNSLTLVRFRLYFLHYNQSQQVGGRINLKFNGFKVLEMNDYDEVLLFSNVGKAIGNNQNQCQFANYQRCSYRDIQFIMNLNYEINTIIFEGRFTIIKPFRGWGITDFQILKLTQLGNVNECLGYCMTCKKQNKKSCLSCQTGYYLFDDKCVTQCPLQTTQIGTICQENGMSNSFKYIFNSFYDNNNYQSEMSKMVLNQPSIFQEIKFSKFKYGMNEYSILGGLSIFDGVPITYTIISPYQFYKAYIKMNVIAIDYQVDDKFQISTNLESNPYLVGTTTTYNFQFVSVGNQVGNGNNLEYHAEVFIETTFLLTSTNSLQITLQRLNSVGVQQYYGVYNFRIMIEPCPQFCQSCDNTGCLIWQIDVSLSSGQCANGYYYNQYSEDCQSCFTGCMICQEYSCTTCYSGYINQNGQCFCSSNLENFLVCSNTQNCQIGCLICGESQQLTLLSISSPSYLQQCVKCDESKYYWLDKDQCRCLEGYYMDISVCLPCSKYCKACQKSPRICTDCDTSLNRELHYQQCECKQGYYEQENFLDCSQCEQTCYTCRFFANYCTSCYPDQYRTILNRKCECQDGYFDEGISICTKCNPKCLTCSSLTNCLSCYTSQNRKLSIRNSTCICMLGHFEVENQLSCDSCHFSCQQCLPSSKNDMCTRCPSSREPSINQTVFACNCKRGYYESNMKECSDCRNYSNPPSTHYCYSKCGDKIIQWNEDCDDGNTEPKDGCYMCLLPNSYCFNSLCSKCEMGICVKCIDGYYINKNNQCEKCDQSCKTCITRYDNCTSCVLYDDKNNLKCIMCQIDKGYQILDNNCVSICGDGLKVDKEGCDDGNDKSGDGCTQCKVEDGWICENTCERIIYPIILMTESKFDNQHDGIRNLELITNIKLKTTGKIDNLCQYSFKESISFDILITDNQTETKDDYNIIKTILKLQINDRSENPILICKILNSDKYISEQGFTFEQMSFEFPLIPFYKQSQSVISATTSLLNFSKYVLYILFGLAIFAFLVGGLQIFWNLLDVLQLISYLQFFNIWYPYNVDTYFQLFDFAQFDFIKKVVNIEDIINHHVNSPEPDYKFAQQGYSSTFYINSIAVFTVFMTTLAIFIGCRLGFVFLAKLLQYYSDENDTSLEEEPNVIKFILFRISRNISKMFLNIIGEFTSGLIRTFMAVTYDYNLSIFLQIRSSNLDNALLQSSFALSIIFLLLQLFFLFKGFTFMSNQPFFYQQFFIKQKYGSLYEGIDIQPTKPYSNYYNLVLLCKKILFILFLVNLYYDTSLQIITCSMLNVLFAVYIIYNTPLQDKFEYFKTVGSEFFIWLAEIFILGLYYSQQQGPDENKELLIGWFIIGACTMLIIYQFILDIKQHYEFLIKEYKIISKLLSRIRSLFRKEEYREETQDNLVDVKYSKQTLRGKMSTQATLGIKQRKLVTFKFEK</sequence>
<evidence type="ECO:0000256" key="2">
    <source>
        <dbReference type="ARBA" id="ARBA00022729"/>
    </source>
</evidence>
<dbReference type="SMART" id="SM00181">
    <property type="entry name" value="EGF"/>
    <property type="match status" value="4"/>
</dbReference>
<dbReference type="Proteomes" id="UP000688137">
    <property type="component" value="Unassembled WGS sequence"/>
</dbReference>
<keyword evidence="3" id="KW-0677">Repeat</keyword>
<feature type="transmembrane region" description="Helical" evidence="7">
    <location>
        <begin position="1448"/>
        <end position="1467"/>
    </location>
</feature>
<evidence type="ECO:0000256" key="1">
    <source>
        <dbReference type="ARBA" id="ARBA00008343"/>
    </source>
</evidence>
<proteinExistence type="inferred from homology"/>
<feature type="transmembrane region" description="Helical" evidence="7">
    <location>
        <begin position="1384"/>
        <end position="1409"/>
    </location>
</feature>
<dbReference type="PROSITE" id="PS00764">
    <property type="entry name" value="ENDONUCLEASE_III_1"/>
    <property type="match status" value="1"/>
</dbReference>
<feature type="transmembrane region" description="Helical" evidence="7">
    <location>
        <begin position="1605"/>
        <end position="1624"/>
    </location>
</feature>
<feature type="transmembrane region" description="Helical" evidence="7">
    <location>
        <begin position="1574"/>
        <end position="1593"/>
    </location>
</feature>
<dbReference type="CDD" id="cd00064">
    <property type="entry name" value="FU"/>
    <property type="match status" value="1"/>
</dbReference>
<dbReference type="InterPro" id="IPR000742">
    <property type="entry name" value="EGF"/>
</dbReference>
<comment type="caution">
    <text evidence="9">The sequence shown here is derived from an EMBL/GenBank/DDBJ whole genome shotgun (WGS) entry which is preliminary data.</text>
</comment>
<keyword evidence="7" id="KW-1133">Transmembrane helix</keyword>
<protein>
    <recommendedName>
        <fullName evidence="8">EGF-like domain-containing protein</fullName>
    </recommendedName>
</protein>
<feature type="transmembrane region" description="Helical" evidence="7">
    <location>
        <begin position="1548"/>
        <end position="1568"/>
    </location>
</feature>
<keyword evidence="10" id="KW-1185">Reference proteome</keyword>
<dbReference type="GO" id="GO:0016798">
    <property type="term" value="F:hydrolase activity, acting on glycosyl bonds"/>
    <property type="evidence" value="ECO:0007669"/>
    <property type="project" value="UniProtKB-KW"/>
</dbReference>
<keyword evidence="7" id="KW-0472">Membrane</keyword>
<feature type="domain" description="EGF-like" evidence="8">
    <location>
        <begin position="938"/>
        <end position="988"/>
    </location>
</feature>
<dbReference type="PANTHER" id="PTHR15332">
    <property type="entry name" value="PROPROTEIN CONVERTASE SUBTILISIN_KEXIN TYPE 5-LIKE"/>
    <property type="match status" value="1"/>
</dbReference>
<dbReference type="OMA" id="CENTCER"/>
<evidence type="ECO:0000256" key="5">
    <source>
        <dbReference type="ARBA" id="ARBA00023157"/>
    </source>
</evidence>
<feature type="domain" description="EGF-like" evidence="8">
    <location>
        <begin position="1030"/>
        <end position="1067"/>
    </location>
</feature>
<feature type="domain" description="EGF-like" evidence="8">
    <location>
        <begin position="425"/>
        <end position="456"/>
    </location>
</feature>
<evidence type="ECO:0000256" key="3">
    <source>
        <dbReference type="ARBA" id="ARBA00022737"/>
    </source>
</evidence>
<dbReference type="InterPro" id="IPR006212">
    <property type="entry name" value="Furin_repeat"/>
</dbReference>
<gene>
    <name evidence="9" type="ORF">PPRIM_AZ9-3.1.T0990033</name>
</gene>
<feature type="transmembrane region" description="Helical" evidence="7">
    <location>
        <begin position="1636"/>
        <end position="1655"/>
    </location>
</feature>
<dbReference type="InterPro" id="IPR011936">
    <property type="entry name" value="Myxo_disulph_rpt"/>
</dbReference>
<dbReference type="NCBIfam" id="TIGR02232">
    <property type="entry name" value="myxo_disulf_rpt"/>
    <property type="match status" value="2"/>
</dbReference>
<dbReference type="EMBL" id="CAJJDM010000102">
    <property type="protein sequence ID" value="CAD8095573.1"/>
    <property type="molecule type" value="Genomic_DNA"/>
</dbReference>
<feature type="domain" description="EGF-like" evidence="8">
    <location>
        <begin position="849"/>
        <end position="888"/>
    </location>
</feature>
<keyword evidence="7" id="KW-0812">Transmembrane</keyword>
<feature type="transmembrane region" description="Helical" evidence="7">
    <location>
        <begin position="1292"/>
        <end position="1310"/>
    </location>
</feature>
<dbReference type="Pfam" id="PF13948">
    <property type="entry name" value="DUF4215"/>
    <property type="match status" value="2"/>
</dbReference>
<evidence type="ECO:0000259" key="8">
    <source>
        <dbReference type="SMART" id="SM00181"/>
    </source>
</evidence>
<evidence type="ECO:0000256" key="4">
    <source>
        <dbReference type="ARBA" id="ARBA00022801"/>
    </source>
</evidence>
<reference evidence="9" key="1">
    <citation type="submission" date="2021-01" db="EMBL/GenBank/DDBJ databases">
        <authorList>
            <consortium name="Genoscope - CEA"/>
            <person name="William W."/>
        </authorList>
    </citation>
    <scope>NUCLEOTIDE SEQUENCE</scope>
</reference>
<feature type="transmembrane region" description="Helical" evidence="7">
    <location>
        <begin position="1487"/>
        <end position="1508"/>
    </location>
</feature>